<evidence type="ECO:0000256" key="1">
    <source>
        <dbReference type="SAM" id="MobiDB-lite"/>
    </source>
</evidence>
<dbReference type="GO" id="GO:0080030">
    <property type="term" value="F:methyl indole-3-acetate esterase activity"/>
    <property type="evidence" value="ECO:0007669"/>
    <property type="project" value="TreeGrafter"/>
</dbReference>
<dbReference type="Gene3D" id="3.40.50.1820">
    <property type="entry name" value="alpha/beta hydrolase"/>
    <property type="match status" value="1"/>
</dbReference>
<organism evidence="3 4">
    <name type="scientific">Aegilops tauschii subsp. strangulata</name>
    <name type="common">Goatgrass</name>
    <dbReference type="NCBI Taxonomy" id="200361"/>
    <lineage>
        <taxon>Eukaryota</taxon>
        <taxon>Viridiplantae</taxon>
        <taxon>Streptophyta</taxon>
        <taxon>Embryophyta</taxon>
        <taxon>Tracheophyta</taxon>
        <taxon>Spermatophyta</taxon>
        <taxon>Magnoliopsida</taxon>
        <taxon>Liliopsida</taxon>
        <taxon>Poales</taxon>
        <taxon>Poaceae</taxon>
        <taxon>BOP clade</taxon>
        <taxon>Pooideae</taxon>
        <taxon>Triticodae</taxon>
        <taxon>Triticeae</taxon>
        <taxon>Triticinae</taxon>
        <taxon>Aegilops</taxon>
    </lineage>
</organism>
<feature type="domain" description="AB hydrolase-1" evidence="2">
    <location>
        <begin position="41"/>
        <end position="98"/>
    </location>
</feature>
<feature type="region of interest" description="Disordered" evidence="1">
    <location>
        <begin position="1"/>
        <end position="57"/>
    </location>
</feature>
<reference evidence="3" key="5">
    <citation type="journal article" date="2021" name="G3 (Bethesda)">
        <title>Aegilops tauschii genome assembly Aet v5.0 features greater sequence contiguity and improved annotation.</title>
        <authorList>
            <person name="Wang L."/>
            <person name="Zhu T."/>
            <person name="Rodriguez J.C."/>
            <person name="Deal K.R."/>
            <person name="Dubcovsky J."/>
            <person name="McGuire P.E."/>
            <person name="Lux T."/>
            <person name="Spannagl M."/>
            <person name="Mayer K.F.X."/>
            <person name="Baldrich P."/>
            <person name="Meyers B.C."/>
            <person name="Huo N."/>
            <person name="Gu Y.Q."/>
            <person name="Zhou H."/>
            <person name="Devos K.M."/>
            <person name="Bennetzen J.L."/>
            <person name="Unver T."/>
            <person name="Budak H."/>
            <person name="Gulick P.J."/>
            <person name="Galiba G."/>
            <person name="Kalapos B."/>
            <person name="Nelson D.R."/>
            <person name="Li P."/>
            <person name="You F.M."/>
            <person name="Luo M.C."/>
            <person name="Dvorak J."/>
        </authorList>
    </citation>
    <scope>NUCLEOTIDE SEQUENCE [LARGE SCALE GENOMIC DNA]</scope>
    <source>
        <strain evidence="3">cv. AL8/78</strain>
    </source>
</reference>
<dbReference type="InterPro" id="IPR029058">
    <property type="entry name" value="AB_hydrolase_fold"/>
</dbReference>
<accession>A0A453CX27</accession>
<dbReference type="InterPro" id="IPR000073">
    <property type="entry name" value="AB_hydrolase_1"/>
</dbReference>
<evidence type="ECO:0000313" key="4">
    <source>
        <dbReference type="Proteomes" id="UP000015105"/>
    </source>
</evidence>
<dbReference type="EnsemblPlants" id="AET2Gv20995600.5">
    <property type="protein sequence ID" value="AET2Gv20995600.5"/>
    <property type="gene ID" value="AET2Gv20995600"/>
</dbReference>
<dbReference type="AlphaFoldDB" id="A0A453CX27"/>
<reference evidence="3" key="4">
    <citation type="submission" date="2019-03" db="UniProtKB">
        <authorList>
            <consortium name="EnsemblPlants"/>
        </authorList>
    </citation>
    <scope>IDENTIFICATION</scope>
</reference>
<keyword evidence="4" id="KW-1185">Reference proteome</keyword>
<evidence type="ECO:0000259" key="2">
    <source>
        <dbReference type="Pfam" id="PF00561"/>
    </source>
</evidence>
<dbReference type="Pfam" id="PF00561">
    <property type="entry name" value="Abhydrolase_1"/>
    <property type="match status" value="1"/>
</dbReference>
<name>A0A453CX27_AEGTS</name>
<reference evidence="4" key="1">
    <citation type="journal article" date="2014" name="Science">
        <title>Ancient hybridizations among the ancestral genomes of bread wheat.</title>
        <authorList>
            <consortium name="International Wheat Genome Sequencing Consortium,"/>
            <person name="Marcussen T."/>
            <person name="Sandve S.R."/>
            <person name="Heier L."/>
            <person name="Spannagl M."/>
            <person name="Pfeifer M."/>
            <person name="Jakobsen K.S."/>
            <person name="Wulff B.B."/>
            <person name="Steuernagel B."/>
            <person name="Mayer K.F."/>
            <person name="Olsen O.A."/>
        </authorList>
    </citation>
    <scope>NUCLEOTIDE SEQUENCE [LARGE SCALE GENOMIC DNA]</scope>
    <source>
        <strain evidence="4">cv. AL8/78</strain>
    </source>
</reference>
<dbReference type="PANTHER" id="PTHR10992">
    <property type="entry name" value="METHYLESTERASE FAMILY MEMBER"/>
    <property type="match status" value="1"/>
</dbReference>
<dbReference type="GO" id="GO:0009694">
    <property type="term" value="P:jasmonic acid metabolic process"/>
    <property type="evidence" value="ECO:0007669"/>
    <property type="project" value="TreeGrafter"/>
</dbReference>
<dbReference type="Gramene" id="AET2Gv20995600.5">
    <property type="protein sequence ID" value="AET2Gv20995600.5"/>
    <property type="gene ID" value="AET2Gv20995600"/>
</dbReference>
<sequence>HPPLPQRPPCRRRPASSWCTARATAGGAGTRWPPSSAPRGTASTRRTSRHAAPTRALRDLPDGERAVLVGHSFGGMSIALAAEEFPDKVAAAVFLTAFMPDCD</sequence>
<dbReference type="PANTHER" id="PTHR10992:SF1075">
    <property type="entry name" value="OS01G0557100 PROTEIN"/>
    <property type="match status" value="1"/>
</dbReference>
<proteinExistence type="predicted"/>
<dbReference type="SUPFAM" id="SSF53474">
    <property type="entry name" value="alpha/beta-Hydrolases"/>
    <property type="match status" value="1"/>
</dbReference>
<dbReference type="InterPro" id="IPR045889">
    <property type="entry name" value="MES/HNL"/>
</dbReference>
<dbReference type="GO" id="GO:0009696">
    <property type="term" value="P:salicylic acid metabolic process"/>
    <property type="evidence" value="ECO:0007669"/>
    <property type="project" value="TreeGrafter"/>
</dbReference>
<dbReference type="GO" id="GO:0080031">
    <property type="term" value="F:methyl salicylate esterase activity"/>
    <property type="evidence" value="ECO:0007669"/>
    <property type="project" value="TreeGrafter"/>
</dbReference>
<dbReference type="Proteomes" id="UP000015105">
    <property type="component" value="Chromosome 2D"/>
</dbReference>
<reference evidence="4" key="2">
    <citation type="journal article" date="2017" name="Nat. Plants">
        <title>The Aegilops tauschii genome reveals multiple impacts of transposons.</title>
        <authorList>
            <person name="Zhao G."/>
            <person name="Zou C."/>
            <person name="Li K."/>
            <person name="Wang K."/>
            <person name="Li T."/>
            <person name="Gao L."/>
            <person name="Zhang X."/>
            <person name="Wang H."/>
            <person name="Yang Z."/>
            <person name="Liu X."/>
            <person name="Jiang W."/>
            <person name="Mao L."/>
            <person name="Kong X."/>
            <person name="Jiao Y."/>
            <person name="Jia J."/>
        </authorList>
    </citation>
    <scope>NUCLEOTIDE SEQUENCE [LARGE SCALE GENOMIC DNA]</scope>
    <source>
        <strain evidence="4">cv. AL8/78</strain>
    </source>
</reference>
<dbReference type="GO" id="GO:0080032">
    <property type="term" value="F:methyl jasmonate esterase activity"/>
    <property type="evidence" value="ECO:0007669"/>
    <property type="project" value="TreeGrafter"/>
</dbReference>
<evidence type="ECO:0000313" key="3">
    <source>
        <dbReference type="EnsemblPlants" id="AET2Gv20995600.5"/>
    </source>
</evidence>
<protein>
    <recommendedName>
        <fullName evidence="2">AB hydrolase-1 domain-containing protein</fullName>
    </recommendedName>
</protein>
<reference evidence="3" key="3">
    <citation type="journal article" date="2017" name="Nature">
        <title>Genome sequence of the progenitor of the wheat D genome Aegilops tauschii.</title>
        <authorList>
            <person name="Luo M.C."/>
            <person name="Gu Y.Q."/>
            <person name="Puiu D."/>
            <person name="Wang H."/>
            <person name="Twardziok S.O."/>
            <person name="Deal K.R."/>
            <person name="Huo N."/>
            <person name="Zhu T."/>
            <person name="Wang L."/>
            <person name="Wang Y."/>
            <person name="McGuire P.E."/>
            <person name="Liu S."/>
            <person name="Long H."/>
            <person name="Ramasamy R.K."/>
            <person name="Rodriguez J.C."/>
            <person name="Van S.L."/>
            <person name="Yuan L."/>
            <person name="Wang Z."/>
            <person name="Xia Z."/>
            <person name="Xiao L."/>
            <person name="Anderson O.D."/>
            <person name="Ouyang S."/>
            <person name="Liang Y."/>
            <person name="Zimin A.V."/>
            <person name="Pertea G."/>
            <person name="Qi P."/>
            <person name="Bennetzen J.L."/>
            <person name="Dai X."/>
            <person name="Dawson M.W."/>
            <person name="Muller H.G."/>
            <person name="Kugler K."/>
            <person name="Rivarola-Duarte L."/>
            <person name="Spannagl M."/>
            <person name="Mayer K.F.X."/>
            <person name="Lu F.H."/>
            <person name="Bevan M.W."/>
            <person name="Leroy P."/>
            <person name="Li P."/>
            <person name="You F.M."/>
            <person name="Sun Q."/>
            <person name="Liu Z."/>
            <person name="Lyons E."/>
            <person name="Wicker T."/>
            <person name="Salzberg S.L."/>
            <person name="Devos K.M."/>
            <person name="Dvorak J."/>
        </authorList>
    </citation>
    <scope>NUCLEOTIDE SEQUENCE [LARGE SCALE GENOMIC DNA]</scope>
    <source>
        <strain evidence="3">cv. AL8/78</strain>
    </source>
</reference>